<evidence type="ECO:0000313" key="1">
    <source>
        <dbReference type="EMBL" id="PPK49389.1"/>
    </source>
</evidence>
<dbReference type="OrthoDB" id="9917385at2"/>
<protein>
    <submittedName>
        <fullName evidence="1">Uncharacterized protein</fullName>
    </submittedName>
</protein>
<dbReference type="EMBL" id="PTIS01000001">
    <property type="protein sequence ID" value="PPK49389.1"/>
    <property type="molecule type" value="Genomic_DNA"/>
</dbReference>
<organism evidence="1 2">
    <name type="scientific">Clostridium algidicarnis DSM 15099</name>
    <dbReference type="NCBI Taxonomy" id="1121295"/>
    <lineage>
        <taxon>Bacteria</taxon>
        <taxon>Bacillati</taxon>
        <taxon>Bacillota</taxon>
        <taxon>Clostridia</taxon>
        <taxon>Eubacteriales</taxon>
        <taxon>Clostridiaceae</taxon>
        <taxon>Clostridium</taxon>
    </lineage>
</organism>
<accession>A0A2S6G0D6</accession>
<name>A0A2S6G0D6_9CLOT</name>
<dbReference type="AlphaFoldDB" id="A0A2S6G0D6"/>
<dbReference type="Proteomes" id="UP000239863">
    <property type="component" value="Unassembled WGS sequence"/>
</dbReference>
<proteinExistence type="predicted"/>
<comment type="caution">
    <text evidence="1">The sequence shown here is derived from an EMBL/GenBank/DDBJ whole genome shotgun (WGS) entry which is preliminary data.</text>
</comment>
<evidence type="ECO:0000313" key="2">
    <source>
        <dbReference type="Proteomes" id="UP000239863"/>
    </source>
</evidence>
<reference evidence="1 2" key="1">
    <citation type="submission" date="2018-02" db="EMBL/GenBank/DDBJ databases">
        <title>Genomic Encyclopedia of Archaeal and Bacterial Type Strains, Phase II (KMG-II): from individual species to whole genera.</title>
        <authorList>
            <person name="Goeker M."/>
        </authorList>
    </citation>
    <scope>NUCLEOTIDE SEQUENCE [LARGE SCALE GENOMIC DNA]</scope>
    <source>
        <strain evidence="1 2">DSM 15099</strain>
    </source>
</reference>
<dbReference type="RefSeq" id="WP_104408803.1">
    <property type="nucleotide sequence ID" value="NZ_PTIS01000001.1"/>
</dbReference>
<dbReference type="STRING" id="37659.GCA_000703125_00029"/>
<sequence length="389" mass="45471">MDIFDILKNITKEPNKDQSQDNNINKYTKDEIEMIKKHNLYVDKKLLIITNKMSHILEKLPLEIQDNFCYKIRIKLLLSDCNIKLSANQIKESDNVLKDIDEDIFLRLLNELVVLKIVNKLEDRLVTKYVDGPKIRFNEFLLVEIYKVQIEEEIEKAKFQLEPFKELQEEQVEYILNKVRVLHAIKSSFRPILLNEFALYDKALEEFGTAKIEIIIKELINSENIIETVIKNEDAYSFLTDKDFIKADVNKQEYINNEIKIFKNMEEASKDKDPVIITKRVKANKKTDKVEVKEPNKIEKLEVEESNKIGKIEVEEHNEIDKVDMDVSIGEHNNEGKEKLEKKDDIDNKGMEANTEDYKEVYKIEMEATIGDGISEVSNGKTIINKKAN</sequence>
<gene>
    <name evidence="1" type="ORF">BD821_10149</name>
</gene>